<keyword evidence="5" id="KW-0472">Membrane</keyword>
<evidence type="ECO:0000313" key="9">
    <source>
        <dbReference type="EMBL" id="TCV89932.1"/>
    </source>
</evidence>
<dbReference type="PANTHER" id="PTHR43327">
    <property type="entry name" value="STOMATIN-LIKE PROTEIN 2, MITOCHONDRIAL"/>
    <property type="match status" value="1"/>
</dbReference>
<comment type="function">
    <text evidence="6">HflC and HflK could encode or regulate a protease.</text>
</comment>
<comment type="subcellular location">
    <subcellularLocation>
        <location evidence="1">Membrane</location>
        <topology evidence="1">Single-pass membrane protein</topology>
    </subcellularLocation>
</comment>
<comment type="similarity">
    <text evidence="2 6">Belongs to the band 7/mec-2 family. HflK subfamily.</text>
</comment>
<evidence type="ECO:0000259" key="8">
    <source>
        <dbReference type="SMART" id="SM00244"/>
    </source>
</evidence>
<feature type="region of interest" description="Disordered" evidence="7">
    <location>
        <begin position="1"/>
        <end position="62"/>
    </location>
</feature>
<dbReference type="Pfam" id="PF01145">
    <property type="entry name" value="Band_7"/>
    <property type="match status" value="1"/>
</dbReference>
<evidence type="ECO:0000256" key="5">
    <source>
        <dbReference type="ARBA" id="ARBA00023136"/>
    </source>
</evidence>
<organism evidence="9 11">
    <name type="scientific">Testudinibacter aquarius</name>
    <dbReference type="NCBI Taxonomy" id="1524974"/>
    <lineage>
        <taxon>Bacteria</taxon>
        <taxon>Pseudomonadati</taxon>
        <taxon>Pseudomonadota</taxon>
        <taxon>Gammaproteobacteria</taxon>
        <taxon>Pasteurellales</taxon>
        <taxon>Pasteurellaceae</taxon>
        <taxon>Testudinibacter</taxon>
    </lineage>
</organism>
<keyword evidence="9" id="KW-0378">Hydrolase</keyword>
<dbReference type="EMBL" id="VDGV01000120">
    <property type="protein sequence ID" value="TNG88404.1"/>
    <property type="molecule type" value="Genomic_DNA"/>
</dbReference>
<proteinExistence type="inferred from homology"/>
<dbReference type="SMART" id="SM00244">
    <property type="entry name" value="PHB"/>
    <property type="match status" value="1"/>
</dbReference>
<evidence type="ECO:0000313" key="12">
    <source>
        <dbReference type="Proteomes" id="UP000305526"/>
    </source>
</evidence>
<dbReference type="InterPro" id="IPR050710">
    <property type="entry name" value="Band7/mec-2_domain"/>
</dbReference>
<feature type="domain" description="Band 7" evidence="8">
    <location>
        <begin position="109"/>
        <end position="269"/>
    </location>
</feature>
<dbReference type="PRINTS" id="PR00721">
    <property type="entry name" value="STOMATIN"/>
</dbReference>
<comment type="caution">
    <text evidence="9">The sequence shown here is derived from an EMBL/GenBank/DDBJ whole genome shotgun (WGS) entry which is preliminary data.</text>
</comment>
<keyword evidence="4" id="KW-1133">Transmembrane helix</keyword>
<evidence type="ECO:0000256" key="2">
    <source>
        <dbReference type="ARBA" id="ARBA00006971"/>
    </source>
</evidence>
<feature type="compositionally biased region" description="Polar residues" evidence="7">
    <location>
        <begin position="1"/>
        <end position="11"/>
    </location>
</feature>
<dbReference type="Proteomes" id="UP000294619">
    <property type="component" value="Unassembled WGS sequence"/>
</dbReference>
<dbReference type="InterPro" id="IPR001107">
    <property type="entry name" value="Band_7"/>
</dbReference>
<evidence type="ECO:0000313" key="10">
    <source>
        <dbReference type="EMBL" id="TNG88404.1"/>
    </source>
</evidence>
<feature type="compositionally biased region" description="Polar residues" evidence="7">
    <location>
        <begin position="422"/>
        <end position="444"/>
    </location>
</feature>
<dbReference type="InterPro" id="IPR001972">
    <property type="entry name" value="Stomatin_HflK_fam"/>
</dbReference>
<evidence type="ECO:0000256" key="6">
    <source>
        <dbReference type="RuleBase" id="RU364113"/>
    </source>
</evidence>
<evidence type="ECO:0000256" key="7">
    <source>
        <dbReference type="SAM" id="MobiDB-lite"/>
    </source>
</evidence>
<feature type="compositionally biased region" description="Low complexity" evidence="7">
    <location>
        <begin position="48"/>
        <end position="57"/>
    </location>
</feature>
<dbReference type="CDD" id="cd03404">
    <property type="entry name" value="SPFH_HflK"/>
    <property type="match status" value="1"/>
</dbReference>
<accession>A0A4R3YDL7</accession>
<dbReference type="PANTHER" id="PTHR43327:SF2">
    <property type="entry name" value="MODULATOR OF FTSH PROTEASE HFLK"/>
    <property type="match status" value="1"/>
</dbReference>
<evidence type="ECO:0000256" key="1">
    <source>
        <dbReference type="ARBA" id="ARBA00004167"/>
    </source>
</evidence>
<keyword evidence="9" id="KW-0645">Protease</keyword>
<dbReference type="GO" id="GO:0016020">
    <property type="term" value="C:membrane"/>
    <property type="evidence" value="ECO:0007669"/>
    <property type="project" value="UniProtKB-SubCell"/>
</dbReference>
<dbReference type="GO" id="GO:0006508">
    <property type="term" value="P:proteolysis"/>
    <property type="evidence" value="ECO:0007669"/>
    <property type="project" value="UniProtKB-KW"/>
</dbReference>
<evidence type="ECO:0000256" key="3">
    <source>
        <dbReference type="ARBA" id="ARBA00022692"/>
    </source>
</evidence>
<dbReference type="GO" id="GO:0008233">
    <property type="term" value="F:peptidase activity"/>
    <property type="evidence" value="ECO:0007669"/>
    <property type="project" value="UniProtKB-KW"/>
</dbReference>
<dbReference type="AlphaFoldDB" id="A0A4R3YDL7"/>
<feature type="region of interest" description="Disordered" evidence="7">
    <location>
        <begin position="378"/>
        <end position="444"/>
    </location>
</feature>
<dbReference type="InterPro" id="IPR010201">
    <property type="entry name" value="HflK"/>
</dbReference>
<protein>
    <recommendedName>
        <fullName evidence="6">Protein HflK</fullName>
    </recommendedName>
</protein>
<sequence length="444" mass="49349">MSWNGSDNNHNSEQDPWGKPGQSGSKKPEQDQGWQNNPDSGTPEPDKQQSQQRNKQQGPPDLEELFGNLLKKMGGGNGRKSGNNGTPFNGLSKLLPIAAVIGTIVWGVSGFYTIKEAERGVVLRFGEFNSIVQPGLNWKPTFIDQVVPVNVERISELKTQGSMLTQDENMVVVEMTVQYRVNNPEKYLFSVTNANNSLSQATDSALRYVIGHMSMDDILTTGRSVVREDTWRYLENIIKPYDMGLEVIDVNFQSARPPEQVKDAFDDAIKAQEDEQRFIRQAEAYAREAEPIARGDAQRIIEQATAYKEQVVLDAQGEVERFQQLLPEYKASPDLLKERLYIQAMENIMAETPKMMLDSNNGSNLTVLPLEQMLNQKKAAESAVEKTDAPQAKGANSNTTLGNAANRAAALTPAPTTSSSNDNSYNGSQQQERNQNSTRQGRFE</sequence>
<dbReference type="InterPro" id="IPR036013">
    <property type="entry name" value="Band_7/SPFH_dom_sf"/>
</dbReference>
<keyword evidence="12" id="KW-1185">Reference proteome</keyword>
<feature type="compositionally biased region" description="Low complexity" evidence="7">
    <location>
        <begin position="398"/>
        <end position="421"/>
    </location>
</feature>
<name>A0A4R3YDL7_9PAST</name>
<feature type="compositionally biased region" description="Basic and acidic residues" evidence="7">
    <location>
        <begin position="378"/>
        <end position="388"/>
    </location>
</feature>
<keyword evidence="3" id="KW-0812">Transmembrane</keyword>
<evidence type="ECO:0000256" key="4">
    <source>
        <dbReference type="ARBA" id="ARBA00022989"/>
    </source>
</evidence>
<dbReference type="NCBIfam" id="TIGR01933">
    <property type="entry name" value="hflK"/>
    <property type="match status" value="1"/>
</dbReference>
<evidence type="ECO:0000313" key="11">
    <source>
        <dbReference type="Proteomes" id="UP000294619"/>
    </source>
</evidence>
<dbReference type="Gene3D" id="3.30.479.30">
    <property type="entry name" value="Band 7 domain"/>
    <property type="match status" value="1"/>
</dbReference>
<dbReference type="RefSeq" id="WP_132964566.1">
    <property type="nucleotide sequence ID" value="NZ_LEKL01000008.1"/>
</dbReference>
<dbReference type="EMBL" id="SMCP01000001">
    <property type="protein sequence ID" value="TCV89932.1"/>
    <property type="molecule type" value="Genomic_DNA"/>
</dbReference>
<dbReference type="SUPFAM" id="SSF117892">
    <property type="entry name" value="Band 7/SPFH domain"/>
    <property type="match status" value="1"/>
</dbReference>
<reference evidence="9 11" key="1">
    <citation type="submission" date="2019-03" db="EMBL/GenBank/DDBJ databases">
        <title>Genomic Encyclopedia of Type Strains, Phase IV (KMG-IV): sequencing the most valuable type-strain genomes for metagenomic binning, comparative biology and taxonomic classification.</title>
        <authorList>
            <person name="Goeker M."/>
        </authorList>
    </citation>
    <scope>NUCLEOTIDE SEQUENCE [LARGE SCALE GENOMIC DNA]</scope>
    <source>
        <strain evidence="9 11">DSM 28140</strain>
    </source>
</reference>
<gene>
    <name evidence="10" type="primary">hflK</name>
    <name evidence="9" type="ORF">EDC16_101242</name>
    <name evidence="10" type="ORF">FHQ21_11255</name>
</gene>
<dbReference type="Proteomes" id="UP000305526">
    <property type="component" value="Unassembled WGS sequence"/>
</dbReference>
<comment type="subunit">
    <text evidence="6">HflC and HflK may interact to form a multimeric complex.</text>
</comment>
<reference evidence="10 12" key="2">
    <citation type="submission" date="2019-05" db="EMBL/GenBank/DDBJ databases">
        <title>Pasteurellaceae isolates from reptiles.</title>
        <authorList>
            <person name="Bojesen A.M."/>
            <person name="Lund E."/>
        </authorList>
    </citation>
    <scope>NUCLEOTIDE SEQUENCE [LARGE SCALE GENOMIC DNA]</scope>
    <source>
        <strain evidence="10 12">ELNT2x</strain>
    </source>
</reference>